<gene>
    <name evidence="1" type="ORF">METZ01_LOCUS107061</name>
</gene>
<protein>
    <submittedName>
        <fullName evidence="1">Uncharacterized protein</fullName>
    </submittedName>
</protein>
<sequence>MNRDDALYASNIFQDYFSNFGRIDDYLRKIKIERMSNYPTALPGMGPQDDMFDDFSMNPNDMDFKVEKVPTEVFVSYLEITTSHAVEASIPGKSIKWLVREKNTNKIVGFIRFGSPTINSKPRNIFLGKPLDTLNEEVMKRFNDSCIMGFTIVPTQPFGFNYLGGKLLAGICCSHLTTDSLNKKYGGPFCMFETTSLYGTSKASCQYDGMKPFLRFKGLTDSDFAPLINDENFSTLNEWFKERNDGELLVHKEASSRKLKTQTRMISIIKASLKNTDEQTFDTFSKVVDGAKGLTEKKRQYMSDFGYENVKEYFNLETDVLKKKENYDRYQFEEVVKWWKNKAARRYETLKEENRIRTKIEVWNTNLDIDIIR</sequence>
<accession>A0A381WQH6</accession>
<dbReference type="AlphaFoldDB" id="A0A381WQH6"/>
<evidence type="ECO:0000313" key="1">
    <source>
        <dbReference type="EMBL" id="SVA54207.1"/>
    </source>
</evidence>
<dbReference type="Pfam" id="PF14236">
    <property type="entry name" value="DruA"/>
    <property type="match status" value="1"/>
</dbReference>
<reference evidence="1" key="1">
    <citation type="submission" date="2018-05" db="EMBL/GenBank/DDBJ databases">
        <authorList>
            <person name="Lanie J.A."/>
            <person name="Ng W.-L."/>
            <person name="Kazmierczak K.M."/>
            <person name="Andrzejewski T.M."/>
            <person name="Davidsen T.M."/>
            <person name="Wayne K.J."/>
            <person name="Tettelin H."/>
            <person name="Glass J.I."/>
            <person name="Rusch D."/>
            <person name="Podicherti R."/>
            <person name="Tsui H.-C.T."/>
            <person name="Winkler M.E."/>
        </authorList>
    </citation>
    <scope>NUCLEOTIDE SEQUENCE</scope>
</reference>
<organism evidence="1">
    <name type="scientific">marine metagenome</name>
    <dbReference type="NCBI Taxonomy" id="408172"/>
    <lineage>
        <taxon>unclassified sequences</taxon>
        <taxon>metagenomes</taxon>
        <taxon>ecological metagenomes</taxon>
    </lineage>
</organism>
<name>A0A381WQH6_9ZZZZ</name>
<dbReference type="InterPro" id="IPR025639">
    <property type="entry name" value="DruA"/>
</dbReference>
<proteinExistence type="predicted"/>
<dbReference type="EMBL" id="UINC01012409">
    <property type="protein sequence ID" value="SVA54207.1"/>
    <property type="molecule type" value="Genomic_DNA"/>
</dbReference>